<evidence type="ECO:0008006" key="3">
    <source>
        <dbReference type="Google" id="ProtNLM"/>
    </source>
</evidence>
<reference evidence="1 2" key="1">
    <citation type="journal article" date="2011" name="J. Bacteriol.">
        <title>Genome sequence of Methyloversatilis universalis FAM5T, a methylotrophic representative of the order Rhodocyclales.</title>
        <authorList>
            <person name="Kittichotirat W."/>
            <person name="Good N.M."/>
            <person name="Hall R."/>
            <person name="Bringel F."/>
            <person name="Lajus A."/>
            <person name="Medigue C."/>
            <person name="Smalley N.E."/>
            <person name="Beck D."/>
            <person name="Bumgarner R."/>
            <person name="Vuilleumier S."/>
            <person name="Kalyuzhnaya M.G."/>
        </authorList>
    </citation>
    <scope>NUCLEOTIDE SEQUENCE [LARGE SCALE GENOMIC DNA]</scope>
    <source>
        <strain evidence="2">ATCC BAA-1314 / JCM 13912 / FAM5</strain>
    </source>
</reference>
<gene>
    <name evidence="1" type="ORF">METUNv1_00510</name>
</gene>
<dbReference type="RefSeq" id="WP_008058513.1">
    <property type="nucleotide sequence ID" value="NZ_AFHG01000029.1"/>
</dbReference>
<dbReference type="AlphaFoldDB" id="F5R874"/>
<dbReference type="STRING" id="1000565.METUNv1_00510"/>
<proteinExistence type="predicted"/>
<comment type="caution">
    <text evidence="1">The sequence shown here is derived from an EMBL/GenBank/DDBJ whole genome shotgun (WGS) entry which is preliminary data.</text>
</comment>
<accession>F5R874</accession>
<sequence length="193" mass="21585">MKERPMLMSAPMVRAILAGTKTQTRRVVKPQPQMVTDRTIKPWDGDADALLSLLTKTGKSCPYGQPGDRLWVREAFCDARKALLGRVLYRASGDVACGWQPSIHMPRCASRITLEVTAVRVERLQDISIEDAKAEGAWPDSSVVGRCMAYFGIDALAVNPRLAFRMVWEQINGPGSWDANPWVWVVEFKRVTP</sequence>
<evidence type="ECO:0000313" key="1">
    <source>
        <dbReference type="EMBL" id="EGK73332.1"/>
    </source>
</evidence>
<organism evidence="1 2">
    <name type="scientific">Methyloversatilis universalis (strain ATCC BAA-1314 / DSM 25237 / JCM 13912 / CCUG 52030 / FAM5)</name>
    <dbReference type="NCBI Taxonomy" id="1000565"/>
    <lineage>
        <taxon>Bacteria</taxon>
        <taxon>Pseudomonadati</taxon>
        <taxon>Pseudomonadota</taxon>
        <taxon>Betaproteobacteria</taxon>
        <taxon>Nitrosomonadales</taxon>
        <taxon>Sterolibacteriaceae</taxon>
        <taxon>Methyloversatilis</taxon>
    </lineage>
</organism>
<dbReference type="EMBL" id="AFHG01000029">
    <property type="protein sequence ID" value="EGK73332.1"/>
    <property type="molecule type" value="Genomic_DNA"/>
</dbReference>
<keyword evidence="2" id="KW-1185">Reference proteome</keyword>
<protein>
    <recommendedName>
        <fullName evidence="3">ASCH domain-containing protein</fullName>
    </recommendedName>
</protein>
<dbReference type="OrthoDB" id="72471at2"/>
<dbReference type="eggNOG" id="ENOG5032T0P">
    <property type="taxonomic scope" value="Bacteria"/>
</dbReference>
<name>F5R874_METUF</name>
<dbReference type="Proteomes" id="UP000005019">
    <property type="component" value="Unassembled WGS sequence"/>
</dbReference>
<evidence type="ECO:0000313" key="2">
    <source>
        <dbReference type="Proteomes" id="UP000005019"/>
    </source>
</evidence>